<evidence type="ECO:0000256" key="2">
    <source>
        <dbReference type="ARBA" id="ARBA00023002"/>
    </source>
</evidence>
<dbReference type="SUPFAM" id="SSF53720">
    <property type="entry name" value="ALDH-like"/>
    <property type="match status" value="1"/>
</dbReference>
<evidence type="ECO:0000259" key="3">
    <source>
        <dbReference type="Pfam" id="PF00171"/>
    </source>
</evidence>
<dbReference type="Gene3D" id="3.40.309.10">
    <property type="entry name" value="Aldehyde Dehydrogenase, Chain A, domain 2"/>
    <property type="match status" value="1"/>
</dbReference>
<reference evidence="5" key="1">
    <citation type="journal article" date="2019" name="Int. J. Syst. Evol. Microbiol.">
        <title>The Global Catalogue of Microorganisms (GCM) 10K type strain sequencing project: providing services to taxonomists for standard genome sequencing and annotation.</title>
        <authorList>
            <consortium name="The Broad Institute Genomics Platform"/>
            <consortium name="The Broad Institute Genome Sequencing Center for Infectious Disease"/>
            <person name="Wu L."/>
            <person name="Ma J."/>
        </authorList>
    </citation>
    <scope>NUCLEOTIDE SEQUENCE [LARGE SCALE GENOMIC DNA]</scope>
    <source>
        <strain evidence="5">JCM 16902</strain>
    </source>
</reference>
<accession>A0ABP6ZI93</accession>
<dbReference type="InterPro" id="IPR016161">
    <property type="entry name" value="Ald_DH/histidinol_DH"/>
</dbReference>
<comment type="caution">
    <text evidence="4">The sequence shown here is derived from an EMBL/GenBank/DDBJ whole genome shotgun (WGS) entry which is preliminary data.</text>
</comment>
<dbReference type="Proteomes" id="UP001501074">
    <property type="component" value="Unassembled WGS sequence"/>
</dbReference>
<dbReference type="RefSeq" id="WP_231483761.1">
    <property type="nucleotide sequence ID" value="NZ_BAAAZO010000003.1"/>
</dbReference>
<protein>
    <submittedName>
        <fullName evidence="4">Aldehyde dehydrogenase family protein</fullName>
    </submittedName>
</protein>
<evidence type="ECO:0000313" key="4">
    <source>
        <dbReference type="EMBL" id="GAA3607898.1"/>
    </source>
</evidence>
<name>A0ABP6ZI93_9ACTN</name>
<dbReference type="Pfam" id="PF00171">
    <property type="entry name" value="Aldedh"/>
    <property type="match status" value="1"/>
</dbReference>
<dbReference type="EMBL" id="BAAAZO010000003">
    <property type="protein sequence ID" value="GAA3607898.1"/>
    <property type="molecule type" value="Genomic_DNA"/>
</dbReference>
<proteinExistence type="inferred from homology"/>
<evidence type="ECO:0000256" key="1">
    <source>
        <dbReference type="ARBA" id="ARBA00009986"/>
    </source>
</evidence>
<dbReference type="PANTHER" id="PTHR42804">
    <property type="entry name" value="ALDEHYDE DEHYDROGENASE"/>
    <property type="match status" value="1"/>
</dbReference>
<dbReference type="PANTHER" id="PTHR42804:SF1">
    <property type="entry name" value="ALDEHYDE DEHYDROGENASE-RELATED"/>
    <property type="match status" value="1"/>
</dbReference>
<dbReference type="Gene3D" id="3.40.605.10">
    <property type="entry name" value="Aldehyde Dehydrogenase, Chain A, domain 1"/>
    <property type="match status" value="1"/>
</dbReference>
<keyword evidence="5" id="KW-1185">Reference proteome</keyword>
<dbReference type="InterPro" id="IPR016163">
    <property type="entry name" value="Ald_DH_C"/>
</dbReference>
<dbReference type="InterPro" id="IPR016162">
    <property type="entry name" value="Ald_DH_N"/>
</dbReference>
<keyword evidence="2" id="KW-0560">Oxidoreductase</keyword>
<feature type="domain" description="Aldehyde dehydrogenase" evidence="3">
    <location>
        <begin position="186"/>
        <end position="344"/>
    </location>
</feature>
<evidence type="ECO:0000313" key="5">
    <source>
        <dbReference type="Proteomes" id="UP001501074"/>
    </source>
</evidence>
<comment type="similarity">
    <text evidence="1">Belongs to the aldehyde dehydrogenase family.</text>
</comment>
<sequence>MTTEAPPHRRFSAVDSALTDLGRGVEIWGRTSLPARKLLLARVHALTALYAHDWVQAASEFKELEPDTPPTGEEWLTGPYALLNGLAALIDTFRTLQRGGSPVDGHTFGTAPGGRTTVRVLPHDPVDRVILNGYTADVWMPPGVTAETVKALAGRAQRETGRTAGIGAVLGAGNVTSIPVLDALHELFSANRVVLVKLNPVTDRLLGVFQAIFRPLTEHGVMRIVTGGAEVGGYLVHHPEVAHVHITGSAQTHDAIVFGPGPQGAERKQAGTPLLTKPISSELGGVAPAIVLPGRWSKADLRFQAENLISQRLHNNGYNCVATQVVVISSDWSQKHQFLDELRGALARAPRRPAYYPGSDERLKALQAALPRAEKLPGGRVLAGPIDGSVSSSERDYLFNTEVFGPGLGVMTLSGLGADYLAAAVTLANDSISGSLGAHLIAHPATLRSLGSEFENQIARMGYGCIGVNVWIGLGFALPGVPWGAYPGNRPSDVGSGIGTVHNALLLDGPERTVIRGPFRPAPRSLLAGELSLAPPRPPWFVTHRTAHRTGAALTAFAAKPSWNRLPRILAAALRG</sequence>
<organism evidence="4 5">
    <name type="scientific">Kineosporia mesophila</name>
    <dbReference type="NCBI Taxonomy" id="566012"/>
    <lineage>
        <taxon>Bacteria</taxon>
        <taxon>Bacillati</taxon>
        <taxon>Actinomycetota</taxon>
        <taxon>Actinomycetes</taxon>
        <taxon>Kineosporiales</taxon>
        <taxon>Kineosporiaceae</taxon>
        <taxon>Kineosporia</taxon>
    </lineage>
</organism>
<gene>
    <name evidence="4" type="ORF">GCM10022223_24890</name>
</gene>
<dbReference type="InterPro" id="IPR015590">
    <property type="entry name" value="Aldehyde_DH_dom"/>
</dbReference>